<dbReference type="InterPro" id="IPR003284">
    <property type="entry name" value="Sal_SpvB"/>
</dbReference>
<feature type="region of interest" description="Disordered" evidence="4">
    <location>
        <begin position="1859"/>
        <end position="1880"/>
    </location>
</feature>
<dbReference type="PANTHER" id="PTHR32305">
    <property type="match status" value="1"/>
</dbReference>
<dbReference type="Pfam" id="PF12255">
    <property type="entry name" value="TcdB_toxin_midC"/>
    <property type="match status" value="1"/>
</dbReference>
<keyword evidence="3" id="KW-0843">Virulence</keyword>
<keyword evidence="2" id="KW-0964">Secreted</keyword>
<dbReference type="Gene3D" id="2.180.10.10">
    <property type="entry name" value="RHS repeat-associated core"/>
    <property type="match status" value="1"/>
</dbReference>
<sequence length="2587" mass="287721">MDAENSDVFLLSGMEDLVPVQQLKSDGTFVNKIEFRVQHGKTFRVARYNPRIESGFLRILRLTDTETYDTYWEVKTDNNITTIFGDSPNSRTFDPFDPSRVFEWLPSKTYDDKGNITLYEYKEEDSSGVDLNSLPELQRSTLSRTAARYIKRIKYGNTVSALSPTFKATNSWMFEIVFDYGDHDSQHPRSETSQPWPVRSDPFSSRRSCFEIRMYRLCRRILMFHHFPDEPGVGKDCVVASFNMNFETVNMDQSNGYSITTVLKSVTQEHWRRAKGDDYEKEHLPPLEFTYSMAQPSKQSKVLKSSSLANLPAGLTGDYQLVDLEGQGLAGVVLRTEGSLQYMANLANGEFGPTETISTNPSAVFKKGSEQWMDLCGGGKIELVQLSGSAPGFYERDLEEPGGWNTFRTFKSYPNVAWDNKQLKFLDLTGNGIADAVIIDDYELRIYPGLGNDGFGSPWYASPPTEEGPGSNARLLFWDGTEALYTSDMTGDGLADLVRVRYSEVCYWPNLGYGKFDRKVIMDGTPIFDSEELFDQKYLRLADIDGSGTTDIVYLGNRVTMYQNLSGNALSKGIEVPGFPGIDVSTNVQVTDLLGRGTACLVWSSNLASDSGRQIRYLDLMEAGKPYLLVSMDNNMGWETRLTYEASTQFYARDKKLGRPWTSLLPFPVQCVSKTEVVDRVSRNLFTTTYAYHDGFFDGVEREFRGFGMVETLDTEKYSSLESREDSFDNISKHTNVPPTLTKTWYHTGEYRDGAAVATYPDVPYWAGDKSQKVLRSLSETTLPSSIVTLSGTTSYLSDAQERREACRALRGNMMRSEIYAIDGSDLQAIPYLIKESNMHIEQRQRLGSNRHAVFFVRPKESLEMVYDRKQYRHGTTKYFDPRVSHTLTLETDYYGNPLKAMTVSYGREHDDPDPLLHDEDRRSQKKSYAVLSRTTTTNSLDQAQTYLLPKPAESQSYEIINIDICRRRHGGQNGRLGLVSFAEASQAVSLLATGNFDIPFENFSGPYPSPRHLYRRLLKESIAFYRRDDFNGPLPLGVIEPLGLPWKTFQLALSDSQAEQYSKAGKISSEDLNAILQSDCDYFRVPKRSGWWISSGEAFFSPDRETTAEEELREAREHFFVIRRSRPPWDRPEDPAESFYTFDKYDLLIQEARDAYDNRVTVGERAVDPYLPLVKMGNDYRLLRPFLVMDANRNHSEVLFDVLGNVIAAAAMGKPEENVGDSLEDVQRSLSDQEMRDFFQNPITLSKQLLGSATSRTLFDFFSYYRTKHDKHPQPNWVSSLSRETHVSDLAEGASSRVFVTMTYSDGSGRSIQTKAQCEPGPLLGPGCCEDVNEDAEAGTKDNEGCRWASTRWLVSSWVILNNKNKPVKQYEPFFSKTHAFQYRAIYGVSSTTLYDAVGRTVAVLSPDHTWTKVRFGPWSSDKWDKNDTVLIRDPSQDADVGPFFALLPREDYMPTWYQERAHGQMGAIQQEAAQKSAAAANTPTTVFFDSLGRVCLSLEVLRDPLQAASSGTILRQPSYIDVQGLPYKVTDTLGRLTSTSIYSIGGTVLSETNFDNGTKWVLVDSSGKSILTWNARQQRFKTEYDRNRRVIGLHLKEGNKEHLVEKSTYGETEPDPEKHNARGRIVRTYDQSGITKTPDYDFQGNIILSDRQLVSDYKNIIDWHCEDAVSLEPETFVEKILFDALSKPIQTVLPDGTVTVYHYNDRALINSVMITVPSSDVTSEAIRDIEYDAKGRRTKVVNGNGVQTVTSFDPLTFRICRIESFREHTSSSPSTSSSEGSPQHRLKPRPKRRRTKRYQDLRYTYDASGNITHVADKASKAVFFRNQRVEASQSFTYDSLYRLIEATGREHLGQMHTTRAKHSSGQNQPTAGDSIYHPNNGQALGRYVERYVYDAVNNLQKMHHSNLTENANWTRHYHYEEPSLVDNKQVNNRLSYTKIGDTIERYRYDGLEKESGSMKSMPGLPHLNYDYGEHMASSVHSLGSDGEAKETTYYKYDGTGKRVRKITERHSSSDKASIIKETIYIGGAFEVFRRYTAASKSLEVNNIRIMESGRQLLLIENRVAGGDDRLPGLLYRYQLANFQGSAQIELDQEGKLISYEEYTPYGISSVKANFEQTEIPKRYRFLGKERDIETGLYHLGARYYAPWLGRFVSADPKGSVDGSNLYQYSHGNPVMLADPGGTAAAPATGAPPPSAALGWTSDVIRSRARDWIVFENLPSWVSGLREWRVFGRMAAGDFAAMLQNRMIASGVKAADVAAKFEQYLPNATTGKRLGSSFIDFMFPALKQAYEHKLMDFTKYSEDGVLAVSELRSAFGGADGIIAQLEKHTANIAAKFGTGWETRLAVTIRGVEHGSPGWTAMTTEINDIMARAGQLAPMIEHANNPAIMAAREGLDSAAMAFIAKAGGLAKFVGAGAEVLGPLAVGVGVLMMPSQARAATNSAEKPSTRTQAALDLGSGVTSVGVAVVAAKATAITAAAGTTGAAVAAGVVVAGAAVGGAAAGALAGGYVADKVEHSEFAQEHLGETGAALAGYGTGVLAGAAAGALVGAAVGSVLPVVGTAAGAVIGGAAGALGAEAKILISKYWS</sequence>
<dbReference type="Proteomes" id="UP000039046">
    <property type="component" value="Unassembled WGS sequence"/>
</dbReference>
<feature type="compositionally biased region" description="Polar residues" evidence="4">
    <location>
        <begin position="1865"/>
        <end position="1880"/>
    </location>
</feature>
<dbReference type="InterPro" id="IPR022044">
    <property type="entry name" value="TcdB_toxin_mid/C"/>
</dbReference>
<feature type="region of interest" description="Disordered" evidence="4">
    <location>
        <begin position="905"/>
        <end position="927"/>
    </location>
</feature>
<dbReference type="InterPro" id="IPR022385">
    <property type="entry name" value="Rhs_assc_core"/>
</dbReference>
<feature type="domain" description="Insecticide toxin TcdB middle/N-terminal" evidence="6">
    <location>
        <begin position="582"/>
        <end position="718"/>
    </location>
</feature>
<comment type="subcellular location">
    <subcellularLocation>
        <location evidence="1">Secreted</location>
    </subcellularLocation>
</comment>
<evidence type="ECO:0008006" key="9">
    <source>
        <dbReference type="Google" id="ProtNLM"/>
    </source>
</evidence>
<gene>
    <name evidence="7" type="ORF">VHEMI01715</name>
</gene>
<dbReference type="Pfam" id="PF03534">
    <property type="entry name" value="SpvB"/>
    <property type="match status" value="1"/>
</dbReference>
<reference evidence="7 8" key="1">
    <citation type="journal article" date="2015" name="Genome Announc.">
        <title>Draft Genome Sequence and Gene Annotation of the Entomopathogenic Fungus Verticillium hemipterigenum.</title>
        <authorList>
            <person name="Horn F."/>
            <person name="Habel A."/>
            <person name="Scharf D.H."/>
            <person name="Dworschak J."/>
            <person name="Brakhage A.A."/>
            <person name="Guthke R."/>
            <person name="Hertweck C."/>
            <person name="Linde J."/>
        </authorList>
    </citation>
    <scope>NUCLEOTIDE SEQUENCE [LARGE SCALE GENOMIC DNA]</scope>
</reference>
<keyword evidence="8" id="KW-1185">Reference proteome</keyword>
<organism evidence="7 8">
    <name type="scientific">[Torrubiella] hemipterigena</name>
    <dbReference type="NCBI Taxonomy" id="1531966"/>
    <lineage>
        <taxon>Eukaryota</taxon>
        <taxon>Fungi</taxon>
        <taxon>Dikarya</taxon>
        <taxon>Ascomycota</taxon>
        <taxon>Pezizomycotina</taxon>
        <taxon>Sordariomycetes</taxon>
        <taxon>Hypocreomycetidae</taxon>
        <taxon>Hypocreales</taxon>
        <taxon>Clavicipitaceae</taxon>
        <taxon>Clavicipitaceae incertae sedis</taxon>
        <taxon>'Torrubiella' clade</taxon>
    </lineage>
</organism>
<dbReference type="STRING" id="1531966.A0A0A1T660"/>
<dbReference type="OrthoDB" id="5426877at2759"/>
<dbReference type="NCBIfam" id="TIGR03696">
    <property type="entry name" value="Rhs_assc_core"/>
    <property type="match status" value="1"/>
</dbReference>
<feature type="compositionally biased region" description="Basic residues" evidence="4">
    <location>
        <begin position="1786"/>
        <end position="1798"/>
    </location>
</feature>
<evidence type="ECO:0000256" key="2">
    <source>
        <dbReference type="ARBA" id="ARBA00022525"/>
    </source>
</evidence>
<dbReference type="PRINTS" id="PR01341">
    <property type="entry name" value="SALSPVBPROT"/>
</dbReference>
<feature type="domain" description="Insecticide toxin TcdB middle/C-terminal" evidence="5">
    <location>
        <begin position="806"/>
        <end position="945"/>
    </location>
</feature>
<dbReference type="EMBL" id="CDHN01000001">
    <property type="protein sequence ID" value="CEJ81595.1"/>
    <property type="molecule type" value="Genomic_DNA"/>
</dbReference>
<evidence type="ECO:0000259" key="6">
    <source>
        <dbReference type="Pfam" id="PF12256"/>
    </source>
</evidence>
<accession>A0A0A1T660</accession>
<evidence type="ECO:0000313" key="7">
    <source>
        <dbReference type="EMBL" id="CEJ81595.1"/>
    </source>
</evidence>
<evidence type="ECO:0000259" key="5">
    <source>
        <dbReference type="Pfam" id="PF12255"/>
    </source>
</evidence>
<dbReference type="HOGENOM" id="CLU_000672_1_0_1"/>
<evidence type="ECO:0000256" key="4">
    <source>
        <dbReference type="SAM" id="MobiDB-lite"/>
    </source>
</evidence>
<dbReference type="GO" id="GO:0005576">
    <property type="term" value="C:extracellular region"/>
    <property type="evidence" value="ECO:0007669"/>
    <property type="project" value="UniProtKB-SubCell"/>
</dbReference>
<evidence type="ECO:0000256" key="1">
    <source>
        <dbReference type="ARBA" id="ARBA00004613"/>
    </source>
</evidence>
<feature type="region of interest" description="Disordered" evidence="4">
    <location>
        <begin position="1770"/>
        <end position="1802"/>
    </location>
</feature>
<dbReference type="InterPro" id="IPR028994">
    <property type="entry name" value="Integrin_alpha_N"/>
</dbReference>
<dbReference type="GO" id="GO:0005737">
    <property type="term" value="C:cytoplasm"/>
    <property type="evidence" value="ECO:0007669"/>
    <property type="project" value="InterPro"/>
</dbReference>
<name>A0A0A1T660_9HYPO</name>
<evidence type="ECO:0000313" key="8">
    <source>
        <dbReference type="Proteomes" id="UP000039046"/>
    </source>
</evidence>
<dbReference type="Pfam" id="PF12256">
    <property type="entry name" value="TcdB_toxin_midN"/>
    <property type="match status" value="1"/>
</dbReference>
<dbReference type="InterPro" id="IPR022045">
    <property type="entry name" value="TcdB_toxin_mid/N"/>
</dbReference>
<dbReference type="SUPFAM" id="SSF69318">
    <property type="entry name" value="Integrin alpha N-terminal domain"/>
    <property type="match status" value="1"/>
</dbReference>
<feature type="compositionally biased region" description="Low complexity" evidence="4">
    <location>
        <begin position="1772"/>
        <end position="1783"/>
    </location>
</feature>
<dbReference type="PANTHER" id="PTHR32305:SF15">
    <property type="entry name" value="PROTEIN RHSA-RELATED"/>
    <property type="match status" value="1"/>
</dbReference>
<dbReference type="InterPro" id="IPR050708">
    <property type="entry name" value="T6SS_VgrG/RHS"/>
</dbReference>
<feature type="compositionally biased region" description="Basic and acidic residues" evidence="4">
    <location>
        <begin position="907"/>
        <end position="923"/>
    </location>
</feature>
<protein>
    <recommendedName>
        <fullName evidence="9">SpvB-domain-containing protein</fullName>
    </recommendedName>
</protein>
<evidence type="ECO:0000256" key="3">
    <source>
        <dbReference type="ARBA" id="ARBA00023026"/>
    </source>
</evidence>
<proteinExistence type="predicted"/>